<evidence type="ECO:0000256" key="6">
    <source>
        <dbReference type="ARBA" id="ARBA00022777"/>
    </source>
</evidence>
<evidence type="ECO:0000259" key="10">
    <source>
        <dbReference type="PROSITE" id="PS50112"/>
    </source>
</evidence>
<dbReference type="Gene3D" id="1.10.287.130">
    <property type="match status" value="1"/>
</dbReference>
<organism evidence="12 13">
    <name type="scientific">Neobacillus bataviensis LMG 21833</name>
    <dbReference type="NCBI Taxonomy" id="1117379"/>
    <lineage>
        <taxon>Bacteria</taxon>
        <taxon>Bacillati</taxon>
        <taxon>Bacillota</taxon>
        <taxon>Bacilli</taxon>
        <taxon>Bacillales</taxon>
        <taxon>Bacillaceae</taxon>
        <taxon>Neobacillus</taxon>
    </lineage>
</organism>
<keyword evidence="13" id="KW-1185">Reference proteome</keyword>
<dbReference type="PANTHER" id="PTHR43065">
    <property type="entry name" value="SENSOR HISTIDINE KINASE"/>
    <property type="match status" value="1"/>
</dbReference>
<dbReference type="SMART" id="SM00388">
    <property type="entry name" value="HisKA"/>
    <property type="match status" value="1"/>
</dbReference>
<dbReference type="PROSITE" id="PS50112">
    <property type="entry name" value="PAS"/>
    <property type="match status" value="1"/>
</dbReference>
<dbReference type="NCBIfam" id="TIGR00229">
    <property type="entry name" value="sensory_box"/>
    <property type="match status" value="1"/>
</dbReference>
<dbReference type="SUPFAM" id="SSF55874">
    <property type="entry name" value="ATPase domain of HSP90 chaperone/DNA topoisomerase II/histidine kinase"/>
    <property type="match status" value="1"/>
</dbReference>
<keyword evidence="4" id="KW-0808">Transferase</keyword>
<dbReference type="InterPro" id="IPR003661">
    <property type="entry name" value="HisK_dim/P_dom"/>
</dbReference>
<dbReference type="InterPro" id="IPR035965">
    <property type="entry name" value="PAS-like_dom_sf"/>
</dbReference>
<proteinExistence type="predicted"/>
<comment type="catalytic activity">
    <reaction evidence="1">
        <text>ATP + protein L-histidine = ADP + protein N-phospho-L-histidine.</text>
        <dbReference type="EC" id="2.7.13.3"/>
    </reaction>
</comment>
<dbReference type="Proteomes" id="UP000006316">
    <property type="component" value="Unassembled WGS sequence"/>
</dbReference>
<evidence type="ECO:0000256" key="3">
    <source>
        <dbReference type="ARBA" id="ARBA00022553"/>
    </source>
</evidence>
<keyword evidence="6 12" id="KW-0418">Kinase</keyword>
<dbReference type="InterPro" id="IPR036097">
    <property type="entry name" value="HisK_dim/P_sf"/>
</dbReference>
<evidence type="ECO:0000256" key="2">
    <source>
        <dbReference type="ARBA" id="ARBA00012438"/>
    </source>
</evidence>
<dbReference type="SMART" id="SM00387">
    <property type="entry name" value="HATPase_c"/>
    <property type="match status" value="1"/>
</dbReference>
<dbReference type="InterPro" id="IPR004358">
    <property type="entry name" value="Sig_transdc_His_kin-like_C"/>
</dbReference>
<feature type="domain" description="PAC" evidence="11">
    <location>
        <begin position="77"/>
        <end position="129"/>
    </location>
</feature>
<dbReference type="Gene3D" id="3.30.565.10">
    <property type="entry name" value="Histidine kinase-like ATPase, C-terminal domain"/>
    <property type="match status" value="1"/>
</dbReference>
<dbReference type="GO" id="GO:0005524">
    <property type="term" value="F:ATP binding"/>
    <property type="evidence" value="ECO:0007669"/>
    <property type="project" value="UniProtKB-KW"/>
</dbReference>
<keyword evidence="8" id="KW-0902">Two-component regulatory system</keyword>
<dbReference type="SUPFAM" id="SSF47384">
    <property type="entry name" value="Homodimeric domain of signal transducing histidine kinase"/>
    <property type="match status" value="1"/>
</dbReference>
<dbReference type="InterPro" id="IPR000014">
    <property type="entry name" value="PAS"/>
</dbReference>
<protein>
    <recommendedName>
        <fullName evidence="2">histidine kinase</fullName>
        <ecNumber evidence="2">2.7.13.3</ecNumber>
    </recommendedName>
</protein>
<dbReference type="STRING" id="1117379.BABA_04919"/>
<keyword evidence="5" id="KW-0547">Nucleotide-binding</keyword>
<dbReference type="RefSeq" id="WP_007084017.1">
    <property type="nucleotide sequence ID" value="NZ_AJLS01000036.1"/>
</dbReference>
<evidence type="ECO:0000256" key="8">
    <source>
        <dbReference type="ARBA" id="ARBA00023012"/>
    </source>
</evidence>
<dbReference type="CDD" id="cd00130">
    <property type="entry name" value="PAS"/>
    <property type="match status" value="1"/>
</dbReference>
<dbReference type="InterPro" id="IPR003594">
    <property type="entry name" value="HATPase_dom"/>
</dbReference>
<dbReference type="EMBL" id="AJLS01000036">
    <property type="protein sequence ID" value="EKN70755.1"/>
    <property type="molecule type" value="Genomic_DNA"/>
</dbReference>
<dbReference type="CDD" id="cd00075">
    <property type="entry name" value="HATPase"/>
    <property type="match status" value="1"/>
</dbReference>
<dbReference type="PRINTS" id="PR00344">
    <property type="entry name" value="BCTRLSENSOR"/>
</dbReference>
<keyword evidence="7" id="KW-0067">ATP-binding</keyword>
<dbReference type="PANTHER" id="PTHR43065:SF34">
    <property type="entry name" value="SPORULATION KINASE A"/>
    <property type="match status" value="1"/>
</dbReference>
<name>K6CHY0_9BACI</name>
<dbReference type="Gene3D" id="3.30.450.20">
    <property type="entry name" value="PAS domain"/>
    <property type="match status" value="1"/>
</dbReference>
<dbReference type="PROSITE" id="PS50109">
    <property type="entry name" value="HIS_KIN"/>
    <property type="match status" value="1"/>
</dbReference>
<evidence type="ECO:0000259" key="9">
    <source>
        <dbReference type="PROSITE" id="PS50109"/>
    </source>
</evidence>
<dbReference type="InterPro" id="IPR005467">
    <property type="entry name" value="His_kinase_dom"/>
</dbReference>
<gene>
    <name evidence="12" type="ORF">BABA_04919</name>
</gene>
<dbReference type="InterPro" id="IPR036890">
    <property type="entry name" value="HATPase_C_sf"/>
</dbReference>
<accession>K6CHY0</accession>
<evidence type="ECO:0000259" key="11">
    <source>
        <dbReference type="PROSITE" id="PS50113"/>
    </source>
</evidence>
<dbReference type="EC" id="2.7.13.3" evidence="2"/>
<dbReference type="InterPro" id="IPR000700">
    <property type="entry name" value="PAS-assoc_C"/>
</dbReference>
<evidence type="ECO:0000313" key="12">
    <source>
        <dbReference type="EMBL" id="EKN70755.1"/>
    </source>
</evidence>
<dbReference type="InterPro" id="IPR013655">
    <property type="entry name" value="PAS_fold_3"/>
</dbReference>
<dbReference type="GO" id="GO:0000155">
    <property type="term" value="F:phosphorelay sensor kinase activity"/>
    <property type="evidence" value="ECO:0007669"/>
    <property type="project" value="InterPro"/>
</dbReference>
<dbReference type="Pfam" id="PF08447">
    <property type="entry name" value="PAS_3"/>
    <property type="match status" value="1"/>
</dbReference>
<evidence type="ECO:0000313" key="13">
    <source>
        <dbReference type="Proteomes" id="UP000006316"/>
    </source>
</evidence>
<comment type="caution">
    <text evidence="12">The sequence shown here is derived from an EMBL/GenBank/DDBJ whole genome shotgun (WGS) entry which is preliminary data.</text>
</comment>
<reference evidence="12 13" key="1">
    <citation type="journal article" date="2012" name="Front. Microbiol.">
        <title>Redundancy and modularity in membrane-associated dissimilatory nitrate reduction in Bacillus.</title>
        <authorList>
            <person name="Heylen K."/>
            <person name="Keltjens J."/>
        </authorList>
    </citation>
    <scope>NUCLEOTIDE SEQUENCE [LARGE SCALE GENOMIC DNA]</scope>
    <source>
        <strain evidence="13">LMG 21833T</strain>
    </source>
</reference>
<feature type="domain" description="PAS" evidence="10">
    <location>
        <begin position="30"/>
        <end position="73"/>
    </location>
</feature>
<dbReference type="SUPFAM" id="SSF55785">
    <property type="entry name" value="PYP-like sensor domain (PAS domain)"/>
    <property type="match status" value="1"/>
</dbReference>
<dbReference type="CDD" id="cd00082">
    <property type="entry name" value="HisKA"/>
    <property type="match status" value="1"/>
</dbReference>
<dbReference type="Pfam" id="PF00512">
    <property type="entry name" value="HisKA"/>
    <property type="match status" value="1"/>
</dbReference>
<evidence type="ECO:0000256" key="7">
    <source>
        <dbReference type="ARBA" id="ARBA00022840"/>
    </source>
</evidence>
<dbReference type="Pfam" id="PF02518">
    <property type="entry name" value="HATPase_c"/>
    <property type="match status" value="1"/>
</dbReference>
<evidence type="ECO:0000256" key="5">
    <source>
        <dbReference type="ARBA" id="ARBA00022741"/>
    </source>
</evidence>
<dbReference type="PROSITE" id="PS50113">
    <property type="entry name" value="PAC"/>
    <property type="match status" value="1"/>
</dbReference>
<sequence>MFNFTLYKEVFFQSRIPQLIGTTDFSTIQYNPAFCEFLGYSFEEITSLPLEAVSHPEDMLVDARLFGEILNGERDEYQLEKRYIHKLGEIKTGILTVSRIREKSTGEQFLLGQVLDITEKKHMEDALKKREKQLQKSEKLAVVGQMAAAVAHEIRNPLTPIKGFTQLLHSEKELNPVYLRIVIDELYRIETIISEFLSMAKPHAEKTMMVHVESIVKQVIQRFQSDPLLMNKQLHIESEQPIQGIIGDPSSLKQVFMNVIQNALEAISNNGRIDVSIFTDETGVIVKFTDNGCGIPKERLSKIGEPFYSTKEKGTGLGLMTCFRIIESHNGKINIESVQGEGTTVTIWLPYETTD</sequence>
<keyword evidence="3" id="KW-0597">Phosphoprotein</keyword>
<evidence type="ECO:0000256" key="1">
    <source>
        <dbReference type="ARBA" id="ARBA00000085"/>
    </source>
</evidence>
<evidence type="ECO:0000256" key="4">
    <source>
        <dbReference type="ARBA" id="ARBA00022679"/>
    </source>
</evidence>
<dbReference type="PATRIC" id="fig|1117379.3.peg.1020"/>
<dbReference type="AlphaFoldDB" id="K6CHY0"/>
<feature type="domain" description="Histidine kinase" evidence="9">
    <location>
        <begin position="149"/>
        <end position="353"/>
    </location>
</feature>
<dbReference type="eggNOG" id="COG3852">
    <property type="taxonomic scope" value="Bacteria"/>
</dbReference>